<evidence type="ECO:0000313" key="3">
    <source>
        <dbReference type="EMBL" id="RIX60604.1"/>
    </source>
</evidence>
<evidence type="ECO:0000313" key="4">
    <source>
        <dbReference type="Proteomes" id="UP000266482"/>
    </source>
</evidence>
<name>A0A3A1VJU7_9BACL</name>
<comment type="caution">
    <text evidence="3">The sequence shown here is derived from an EMBL/GenBank/DDBJ whole genome shotgun (WGS) entry which is preliminary data.</text>
</comment>
<dbReference type="InterPro" id="IPR020916">
    <property type="entry name" value="Gln_gamma-glutamylTfrase_bac"/>
</dbReference>
<protein>
    <submittedName>
        <fullName evidence="3">Protein-glutamine gamma-glutamyltransferase</fullName>
        <ecNumber evidence="3">2.3.2.13</ecNumber>
    </submittedName>
</protein>
<proteinExistence type="inferred from homology"/>
<dbReference type="NCBIfam" id="NF002869">
    <property type="entry name" value="PRK03187.1"/>
    <property type="match status" value="1"/>
</dbReference>
<reference evidence="3 4" key="1">
    <citation type="submission" date="2018-09" db="EMBL/GenBank/DDBJ databases">
        <title>Paenibacillus aracenensis nov. sp. isolated from a cave in southern Spain.</title>
        <authorList>
            <person name="Jurado V."/>
            <person name="Gutierrez-Patricio S."/>
            <person name="Gonzalez-Pimentel J.L."/>
            <person name="Miller A.Z."/>
            <person name="Laiz L."/>
            <person name="Saiz-Jimenez C."/>
        </authorList>
    </citation>
    <scope>NUCLEOTIDE SEQUENCE [LARGE SCALE GENOMIC DNA]</scope>
    <source>
        <strain evidence="3 4">DSM 22867</strain>
    </source>
</reference>
<keyword evidence="2" id="KW-0749">Sporulation</keyword>
<dbReference type="HAMAP" id="MF_00727">
    <property type="entry name" value="Tgl"/>
    <property type="match status" value="1"/>
</dbReference>
<dbReference type="GO" id="GO:0030435">
    <property type="term" value="P:sporulation resulting in formation of a cellular spore"/>
    <property type="evidence" value="ECO:0007669"/>
    <property type="project" value="UniProtKB-KW"/>
</dbReference>
<dbReference type="EMBL" id="QXQA01000001">
    <property type="protein sequence ID" value="RIX60604.1"/>
    <property type="molecule type" value="Genomic_DNA"/>
</dbReference>
<dbReference type="OrthoDB" id="1845399at2"/>
<evidence type="ECO:0000256" key="1">
    <source>
        <dbReference type="ARBA" id="ARBA00022679"/>
    </source>
</evidence>
<evidence type="ECO:0000256" key="2">
    <source>
        <dbReference type="ARBA" id="ARBA00022969"/>
    </source>
</evidence>
<gene>
    <name evidence="3" type="ORF">D3P08_01075</name>
</gene>
<keyword evidence="1 3" id="KW-0808">Transferase</keyword>
<dbReference type="GO" id="GO:0003810">
    <property type="term" value="F:protein-glutamine gamma-glutamyltransferase activity"/>
    <property type="evidence" value="ECO:0007669"/>
    <property type="project" value="UniProtKB-EC"/>
</dbReference>
<dbReference type="AlphaFoldDB" id="A0A3A1VJU7"/>
<dbReference type="Proteomes" id="UP000266482">
    <property type="component" value="Unassembled WGS sequence"/>
</dbReference>
<keyword evidence="4" id="KW-1185">Reference proteome</keyword>
<keyword evidence="3" id="KW-0012">Acyltransferase</keyword>
<dbReference type="EC" id="2.3.2.13" evidence="3"/>
<accession>A0A3A1VJU7</accession>
<organism evidence="3 4">
    <name type="scientific">Paenibacillus nanensis</name>
    <dbReference type="NCBI Taxonomy" id="393251"/>
    <lineage>
        <taxon>Bacteria</taxon>
        <taxon>Bacillati</taxon>
        <taxon>Bacillota</taxon>
        <taxon>Bacilli</taxon>
        <taxon>Bacillales</taxon>
        <taxon>Paenibacillaceae</taxon>
        <taxon>Paenibacillus</taxon>
    </lineage>
</organism>
<sequence>MLTELERKTLRRKMNSPVTYWYPDLDALVFELKLRTNIVQAARALYSSGVRFATFSRSRANPQFWIRTPDGGFLLRPGVPPAVAVSDIFNQGQMYAFECAGAIIIMLYKAVLESIGEAAFNRHFQGLFLRDWQTDRDLQLTTSHNLNEVYAGDVLYFRNPDHHPSTPEWQGENVIMLDDNLYFGHGIGIGTAGDIIRQLNRARRPFSFVSAYLDDLVLRPNFEAVRMLMYRMAPLRPVV</sequence>
<dbReference type="Pfam" id="PF20085">
    <property type="entry name" value="TGL"/>
    <property type="match status" value="1"/>
</dbReference>